<dbReference type="HOGENOM" id="CLU_2942757_0_0_1"/>
<reference evidence="2" key="2">
    <citation type="submission" date="2015-01" db="EMBL/GenBank/DDBJ databases">
        <title>Evolutionary Origins and Diversification of the Mycorrhizal Mutualists.</title>
        <authorList>
            <consortium name="DOE Joint Genome Institute"/>
            <consortium name="Mycorrhizal Genomics Consortium"/>
            <person name="Kohler A."/>
            <person name="Kuo A."/>
            <person name="Nagy L.G."/>
            <person name="Floudas D."/>
            <person name="Copeland A."/>
            <person name="Barry K.W."/>
            <person name="Cichocki N."/>
            <person name="Veneault-Fourrey C."/>
            <person name="LaButti K."/>
            <person name="Lindquist E.A."/>
            <person name="Lipzen A."/>
            <person name="Lundell T."/>
            <person name="Morin E."/>
            <person name="Murat C."/>
            <person name="Riley R."/>
            <person name="Ohm R."/>
            <person name="Sun H."/>
            <person name="Tunlid A."/>
            <person name="Henrissat B."/>
            <person name="Grigoriev I.V."/>
            <person name="Hibbett D.S."/>
            <person name="Martin F."/>
        </authorList>
    </citation>
    <scope>NUCLEOTIDE SEQUENCE [LARGE SCALE GENOMIC DNA]</scope>
    <source>
        <strain evidence="2">Marx 270</strain>
    </source>
</reference>
<dbReference type="AlphaFoldDB" id="A0A0C3P935"/>
<keyword evidence="2" id="KW-1185">Reference proteome</keyword>
<evidence type="ECO:0000313" key="2">
    <source>
        <dbReference type="Proteomes" id="UP000054217"/>
    </source>
</evidence>
<organism evidence="1 2">
    <name type="scientific">Pisolithus tinctorius Marx 270</name>
    <dbReference type="NCBI Taxonomy" id="870435"/>
    <lineage>
        <taxon>Eukaryota</taxon>
        <taxon>Fungi</taxon>
        <taxon>Dikarya</taxon>
        <taxon>Basidiomycota</taxon>
        <taxon>Agaricomycotina</taxon>
        <taxon>Agaricomycetes</taxon>
        <taxon>Agaricomycetidae</taxon>
        <taxon>Boletales</taxon>
        <taxon>Sclerodermatineae</taxon>
        <taxon>Pisolithaceae</taxon>
        <taxon>Pisolithus</taxon>
    </lineage>
</organism>
<reference evidence="1 2" key="1">
    <citation type="submission" date="2014-04" db="EMBL/GenBank/DDBJ databases">
        <authorList>
            <consortium name="DOE Joint Genome Institute"/>
            <person name="Kuo A."/>
            <person name="Kohler A."/>
            <person name="Costa M.D."/>
            <person name="Nagy L.G."/>
            <person name="Floudas D."/>
            <person name="Copeland A."/>
            <person name="Barry K.W."/>
            <person name="Cichocki N."/>
            <person name="Veneault-Fourrey C."/>
            <person name="LaButti K."/>
            <person name="Lindquist E.A."/>
            <person name="Lipzen A."/>
            <person name="Lundell T."/>
            <person name="Morin E."/>
            <person name="Murat C."/>
            <person name="Sun H."/>
            <person name="Tunlid A."/>
            <person name="Henrissat B."/>
            <person name="Grigoriev I.V."/>
            <person name="Hibbett D.S."/>
            <person name="Martin F."/>
            <person name="Nordberg H.P."/>
            <person name="Cantor M.N."/>
            <person name="Hua S.X."/>
        </authorList>
    </citation>
    <scope>NUCLEOTIDE SEQUENCE [LARGE SCALE GENOMIC DNA]</scope>
    <source>
        <strain evidence="1 2">Marx 270</strain>
    </source>
</reference>
<dbReference type="EMBL" id="KN831972">
    <property type="protein sequence ID" value="KIO04251.1"/>
    <property type="molecule type" value="Genomic_DNA"/>
</dbReference>
<evidence type="ECO:0000313" key="1">
    <source>
        <dbReference type="EMBL" id="KIO04251.1"/>
    </source>
</evidence>
<protein>
    <submittedName>
        <fullName evidence="1">Uncharacterized protein</fullName>
    </submittedName>
</protein>
<name>A0A0C3P935_PISTI</name>
<proteinExistence type="predicted"/>
<gene>
    <name evidence="1" type="ORF">M404DRAFT_557707</name>
</gene>
<dbReference type="Proteomes" id="UP000054217">
    <property type="component" value="Unassembled WGS sequence"/>
</dbReference>
<sequence length="60" mass="6286">MLPPSSALNPMALNPAARYSCHSVITFEVVMCSETDSFAPVQSLGESGPGMATLVTITAW</sequence>
<dbReference type="InParanoid" id="A0A0C3P935"/>
<accession>A0A0C3P935</accession>